<evidence type="ECO:0000313" key="2">
    <source>
        <dbReference type="Proteomes" id="UP000766486"/>
    </source>
</evidence>
<comment type="caution">
    <text evidence="1">The sequence shown here is derived from an EMBL/GenBank/DDBJ whole genome shotgun (WGS) entry which is preliminary data.</text>
</comment>
<evidence type="ECO:0000313" key="1">
    <source>
        <dbReference type="EMBL" id="VUC36618.1"/>
    </source>
</evidence>
<evidence type="ECO:0008006" key="3">
    <source>
        <dbReference type="Google" id="ProtNLM"/>
    </source>
</evidence>
<gene>
    <name evidence="1" type="ORF">CLO192961_LOCUS449200</name>
</gene>
<keyword evidence="2" id="KW-1185">Reference proteome</keyword>
<dbReference type="SUPFAM" id="SSF56112">
    <property type="entry name" value="Protein kinase-like (PK-like)"/>
    <property type="match status" value="1"/>
</dbReference>
<name>A0ABY6UYT4_BIOOC</name>
<proteinExistence type="predicted"/>
<dbReference type="Proteomes" id="UP000766486">
    <property type="component" value="Unassembled WGS sequence"/>
</dbReference>
<reference evidence="1 2" key="1">
    <citation type="submission" date="2019-06" db="EMBL/GenBank/DDBJ databases">
        <authorList>
            <person name="Broberg M."/>
        </authorList>
    </citation>
    <scope>NUCLEOTIDE SEQUENCE [LARGE SCALE GENOMIC DNA]</scope>
</reference>
<dbReference type="EMBL" id="CABFNS010000931">
    <property type="protein sequence ID" value="VUC36618.1"/>
    <property type="molecule type" value="Genomic_DNA"/>
</dbReference>
<accession>A0ABY6UYT4</accession>
<organism evidence="1 2">
    <name type="scientific">Bionectria ochroleuca</name>
    <name type="common">Gliocladium roseum</name>
    <dbReference type="NCBI Taxonomy" id="29856"/>
    <lineage>
        <taxon>Eukaryota</taxon>
        <taxon>Fungi</taxon>
        <taxon>Dikarya</taxon>
        <taxon>Ascomycota</taxon>
        <taxon>Pezizomycotina</taxon>
        <taxon>Sordariomycetes</taxon>
        <taxon>Hypocreomycetidae</taxon>
        <taxon>Hypocreales</taxon>
        <taxon>Bionectriaceae</taxon>
        <taxon>Clonostachys</taxon>
    </lineage>
</organism>
<protein>
    <recommendedName>
        <fullName evidence="3">Protein kinase domain-containing protein</fullName>
    </recommendedName>
</protein>
<sequence length="186" mass="21303">MSAKFGRWLTHLSSPQSADKRSAFSLFNKPYVIPEDIRATFKPQGNAPKINVKAQQVFSVKNSTGTLIDLVRDSKLDSQFLEDGGIVHVSYVSTPGLRRKDRKEERWKPCKILGRGAFGRVWLQECNHDNGSKSFRAVKEIFKQNAPNENKPIDYTRELEAIAKFSHTKASPRFCTFLFWTKRLIL</sequence>
<dbReference type="InterPro" id="IPR011009">
    <property type="entry name" value="Kinase-like_dom_sf"/>
</dbReference>
<dbReference type="Gene3D" id="3.30.200.20">
    <property type="entry name" value="Phosphorylase Kinase, domain 1"/>
    <property type="match status" value="1"/>
</dbReference>